<organism evidence="4 5">
    <name type="scientific">Russula ochroleuca</name>
    <dbReference type="NCBI Taxonomy" id="152965"/>
    <lineage>
        <taxon>Eukaryota</taxon>
        <taxon>Fungi</taxon>
        <taxon>Dikarya</taxon>
        <taxon>Basidiomycota</taxon>
        <taxon>Agaricomycotina</taxon>
        <taxon>Agaricomycetes</taxon>
        <taxon>Russulales</taxon>
        <taxon>Russulaceae</taxon>
        <taxon>Russula</taxon>
    </lineage>
</organism>
<dbReference type="InterPro" id="IPR031350">
    <property type="entry name" value="Goodbye_dom"/>
</dbReference>
<dbReference type="Gene3D" id="3.40.50.300">
    <property type="entry name" value="P-loop containing nucleotide triphosphate hydrolases"/>
    <property type="match status" value="1"/>
</dbReference>
<dbReference type="InterPro" id="IPR027417">
    <property type="entry name" value="P-loop_NTPase"/>
</dbReference>
<dbReference type="Pfam" id="PF24883">
    <property type="entry name" value="NPHP3_N"/>
    <property type="match status" value="1"/>
</dbReference>
<proteinExistence type="predicted"/>
<name>A0A9P5MN57_9AGAM</name>
<evidence type="ECO:0008006" key="6">
    <source>
        <dbReference type="Google" id="ProtNLM"/>
    </source>
</evidence>
<evidence type="ECO:0000259" key="3">
    <source>
        <dbReference type="Pfam" id="PF24883"/>
    </source>
</evidence>
<feature type="domain" description="Fungal STAND N-terminal Goodbye" evidence="2">
    <location>
        <begin position="19"/>
        <end position="142"/>
    </location>
</feature>
<dbReference type="InterPro" id="IPR056884">
    <property type="entry name" value="NPHP3-like_N"/>
</dbReference>
<feature type="domain" description="Nephrocystin 3-like N-terminal" evidence="3">
    <location>
        <begin position="373"/>
        <end position="506"/>
    </location>
</feature>
<dbReference type="EMBL" id="WHVB01000019">
    <property type="protein sequence ID" value="KAF8473035.1"/>
    <property type="molecule type" value="Genomic_DNA"/>
</dbReference>
<dbReference type="Pfam" id="PF17109">
    <property type="entry name" value="Goodbye"/>
    <property type="match status" value="1"/>
</dbReference>
<protein>
    <recommendedName>
        <fullName evidence="6">NACHT domain-containing protein</fullName>
    </recommendedName>
</protein>
<dbReference type="Proteomes" id="UP000759537">
    <property type="component" value="Unassembled WGS sequence"/>
</dbReference>
<sequence>MSHTQATVSSPSNFQLIINNALDKYKKRTKNDLLTHPLAVQLQSCNSTSAILAVLQQQVEELDQSRSSDERWSRWLDPTVNILNALSSTVAAGVGLVFSPASVIFAGVGVLLSAAKDARATQDTLIDIFERIEMFFRRLEIYTEVPPTVEMTDIIIQIMVEVLSILGIATKEVKRGRIKKYIKKLIGRTEMEDALKRLDKLTQEEARMAAAEILKATRTADKRVEGVADTVVAIDNRVAGVDDRVVSVDDKVMVVDNKIMEVIADGKQVKVSMQQTANDVNEVKASVQRTANDVDDVKRNQLRENIHKWLSPPDPSTNHNIACGTHHKKTATWFFEGSIFQDWKSAGSLLWIHGKRLLSPFSNLTPLIASRIVAGSGKSVICSTVIQDIEAMCKAGNTSMAYFYFDFRDANKQGLRDLVLSLLNQLSACSVPRWDILSELYLAHDKGENQPSDSILADCLKEMLTLPDQSPTYLIIDALDESSNTSGIPSPRETVLQLLKELVDLSLPNLIYVSPAAPKSIYESSSNL</sequence>
<evidence type="ECO:0000259" key="2">
    <source>
        <dbReference type="Pfam" id="PF17109"/>
    </source>
</evidence>
<keyword evidence="1" id="KW-0677">Repeat</keyword>
<evidence type="ECO:0000313" key="4">
    <source>
        <dbReference type="EMBL" id="KAF8473035.1"/>
    </source>
</evidence>
<dbReference type="OrthoDB" id="7464126at2759"/>
<evidence type="ECO:0000256" key="1">
    <source>
        <dbReference type="ARBA" id="ARBA00022737"/>
    </source>
</evidence>
<evidence type="ECO:0000313" key="5">
    <source>
        <dbReference type="Proteomes" id="UP000759537"/>
    </source>
</evidence>
<accession>A0A9P5MN57</accession>
<gene>
    <name evidence="4" type="ORF">DFH94DRAFT_855950</name>
</gene>
<comment type="caution">
    <text evidence="4">The sequence shown here is derived from an EMBL/GenBank/DDBJ whole genome shotgun (WGS) entry which is preliminary data.</text>
</comment>
<dbReference type="PANTHER" id="PTHR10039:SF17">
    <property type="entry name" value="FUNGAL STAND N-TERMINAL GOODBYE DOMAIN-CONTAINING PROTEIN-RELATED"/>
    <property type="match status" value="1"/>
</dbReference>
<dbReference type="PANTHER" id="PTHR10039">
    <property type="entry name" value="AMELOGENIN"/>
    <property type="match status" value="1"/>
</dbReference>
<keyword evidence="5" id="KW-1185">Reference proteome</keyword>
<dbReference type="AlphaFoldDB" id="A0A9P5MN57"/>
<reference evidence="4" key="1">
    <citation type="submission" date="2019-10" db="EMBL/GenBank/DDBJ databases">
        <authorList>
            <consortium name="DOE Joint Genome Institute"/>
            <person name="Kuo A."/>
            <person name="Miyauchi S."/>
            <person name="Kiss E."/>
            <person name="Drula E."/>
            <person name="Kohler A."/>
            <person name="Sanchez-Garcia M."/>
            <person name="Andreopoulos B."/>
            <person name="Barry K.W."/>
            <person name="Bonito G."/>
            <person name="Buee M."/>
            <person name="Carver A."/>
            <person name="Chen C."/>
            <person name="Cichocki N."/>
            <person name="Clum A."/>
            <person name="Culley D."/>
            <person name="Crous P.W."/>
            <person name="Fauchery L."/>
            <person name="Girlanda M."/>
            <person name="Hayes R."/>
            <person name="Keri Z."/>
            <person name="LaButti K."/>
            <person name="Lipzen A."/>
            <person name="Lombard V."/>
            <person name="Magnuson J."/>
            <person name="Maillard F."/>
            <person name="Morin E."/>
            <person name="Murat C."/>
            <person name="Nolan M."/>
            <person name="Ohm R."/>
            <person name="Pangilinan J."/>
            <person name="Pereira M."/>
            <person name="Perotto S."/>
            <person name="Peter M."/>
            <person name="Riley R."/>
            <person name="Sitrit Y."/>
            <person name="Stielow B."/>
            <person name="Szollosi G."/>
            <person name="Zifcakova L."/>
            <person name="Stursova M."/>
            <person name="Spatafora J.W."/>
            <person name="Tedersoo L."/>
            <person name="Vaario L.-M."/>
            <person name="Yamada A."/>
            <person name="Yan M."/>
            <person name="Wang P."/>
            <person name="Xu J."/>
            <person name="Bruns T."/>
            <person name="Baldrian P."/>
            <person name="Vilgalys R."/>
            <person name="Henrissat B."/>
            <person name="Grigoriev I.V."/>
            <person name="Hibbett D."/>
            <person name="Nagy L.G."/>
            <person name="Martin F.M."/>
        </authorList>
    </citation>
    <scope>NUCLEOTIDE SEQUENCE</scope>
    <source>
        <strain evidence="4">Prilba</strain>
    </source>
</reference>
<reference evidence="4" key="2">
    <citation type="journal article" date="2020" name="Nat. Commun.">
        <title>Large-scale genome sequencing of mycorrhizal fungi provides insights into the early evolution of symbiotic traits.</title>
        <authorList>
            <person name="Miyauchi S."/>
            <person name="Kiss E."/>
            <person name="Kuo A."/>
            <person name="Drula E."/>
            <person name="Kohler A."/>
            <person name="Sanchez-Garcia M."/>
            <person name="Morin E."/>
            <person name="Andreopoulos B."/>
            <person name="Barry K.W."/>
            <person name="Bonito G."/>
            <person name="Buee M."/>
            <person name="Carver A."/>
            <person name="Chen C."/>
            <person name="Cichocki N."/>
            <person name="Clum A."/>
            <person name="Culley D."/>
            <person name="Crous P.W."/>
            <person name="Fauchery L."/>
            <person name="Girlanda M."/>
            <person name="Hayes R.D."/>
            <person name="Keri Z."/>
            <person name="LaButti K."/>
            <person name="Lipzen A."/>
            <person name="Lombard V."/>
            <person name="Magnuson J."/>
            <person name="Maillard F."/>
            <person name="Murat C."/>
            <person name="Nolan M."/>
            <person name="Ohm R.A."/>
            <person name="Pangilinan J."/>
            <person name="Pereira M.F."/>
            <person name="Perotto S."/>
            <person name="Peter M."/>
            <person name="Pfister S."/>
            <person name="Riley R."/>
            <person name="Sitrit Y."/>
            <person name="Stielow J.B."/>
            <person name="Szollosi G."/>
            <person name="Zifcakova L."/>
            <person name="Stursova M."/>
            <person name="Spatafora J.W."/>
            <person name="Tedersoo L."/>
            <person name="Vaario L.M."/>
            <person name="Yamada A."/>
            <person name="Yan M."/>
            <person name="Wang P."/>
            <person name="Xu J."/>
            <person name="Bruns T."/>
            <person name="Baldrian P."/>
            <person name="Vilgalys R."/>
            <person name="Dunand C."/>
            <person name="Henrissat B."/>
            <person name="Grigoriev I.V."/>
            <person name="Hibbett D."/>
            <person name="Nagy L.G."/>
            <person name="Martin F.M."/>
        </authorList>
    </citation>
    <scope>NUCLEOTIDE SEQUENCE</scope>
    <source>
        <strain evidence="4">Prilba</strain>
    </source>
</reference>